<dbReference type="AlphaFoldDB" id="A0A0C3DWL0"/>
<dbReference type="GO" id="GO:0005576">
    <property type="term" value="C:extracellular region"/>
    <property type="evidence" value="ECO:0007669"/>
    <property type="project" value="InterPro"/>
</dbReference>
<dbReference type="Proteomes" id="UP000054321">
    <property type="component" value="Unassembled WGS sequence"/>
</dbReference>
<dbReference type="Pfam" id="PF18271">
    <property type="entry name" value="GH131_N"/>
    <property type="match status" value="1"/>
</dbReference>
<gene>
    <name evidence="4" type="ORF">OIDMADRAFT_112002</name>
</gene>
<feature type="region of interest" description="Disordered" evidence="2">
    <location>
        <begin position="267"/>
        <end position="297"/>
    </location>
</feature>
<dbReference type="InterPro" id="IPR035971">
    <property type="entry name" value="CBD_sf"/>
</dbReference>
<evidence type="ECO:0000313" key="5">
    <source>
        <dbReference type="Proteomes" id="UP000054321"/>
    </source>
</evidence>
<organism evidence="4 5">
    <name type="scientific">Oidiodendron maius (strain Zn)</name>
    <dbReference type="NCBI Taxonomy" id="913774"/>
    <lineage>
        <taxon>Eukaryota</taxon>
        <taxon>Fungi</taxon>
        <taxon>Dikarya</taxon>
        <taxon>Ascomycota</taxon>
        <taxon>Pezizomycotina</taxon>
        <taxon>Leotiomycetes</taxon>
        <taxon>Leotiomycetes incertae sedis</taxon>
        <taxon>Myxotrichaceae</taxon>
        <taxon>Oidiodendron</taxon>
    </lineage>
</organism>
<name>A0A0C3DWL0_OIDMZ</name>
<dbReference type="SMART" id="SM00236">
    <property type="entry name" value="fCBD"/>
    <property type="match status" value="1"/>
</dbReference>
<evidence type="ECO:0000313" key="4">
    <source>
        <dbReference type="EMBL" id="KIN06503.1"/>
    </source>
</evidence>
<dbReference type="InterPro" id="IPR041524">
    <property type="entry name" value="GH131_N"/>
</dbReference>
<dbReference type="PROSITE" id="PS00562">
    <property type="entry name" value="CBM1_1"/>
    <property type="match status" value="1"/>
</dbReference>
<evidence type="ECO:0000256" key="2">
    <source>
        <dbReference type="SAM" id="MobiDB-lite"/>
    </source>
</evidence>
<proteinExistence type="predicted"/>
<sequence length="333" mass="35570">MKYSIALAALAGSVSSTILWDGRFNDMTSSLDLNNWSWSDEVGPYQYYIHGSENVTSYINLSPNYKNPADSGSNQGAKFTLDSTAYWNGQTMRRIELIPQTTAAINSGKVWYHFSIMRSDVNPPSIYREHQICFFESHFTELKSGWISGESGTSDPLIRWDISSNTQWSTNWDAGVWHNIAYEIDFSGGSVALWHSTGANDLTLTVPAVSVGASSNGEDWHLGALELPVSGQADTNEDFYFSGVYIESGSLTTSVAGPGGVVISSSLSAGPTSTGTATTLSTSTTSAPATSSSAAAGTLPKWSQCGGQGWTGTGTCVAGTTCTYSNPYYSQCL</sequence>
<dbReference type="EMBL" id="KN832871">
    <property type="protein sequence ID" value="KIN06503.1"/>
    <property type="molecule type" value="Genomic_DNA"/>
</dbReference>
<keyword evidence="5" id="KW-1185">Reference proteome</keyword>
<dbReference type="PANTHER" id="PTHR34612">
    <property type="entry name" value="GH131_N DOMAIN-CONTAINING PROTEIN"/>
    <property type="match status" value="1"/>
</dbReference>
<dbReference type="STRING" id="913774.A0A0C3DWL0"/>
<reference evidence="4 5" key="1">
    <citation type="submission" date="2014-04" db="EMBL/GenBank/DDBJ databases">
        <authorList>
            <consortium name="DOE Joint Genome Institute"/>
            <person name="Kuo A."/>
            <person name="Martino E."/>
            <person name="Perotto S."/>
            <person name="Kohler A."/>
            <person name="Nagy L.G."/>
            <person name="Floudas D."/>
            <person name="Copeland A."/>
            <person name="Barry K.W."/>
            <person name="Cichocki N."/>
            <person name="Veneault-Fourrey C."/>
            <person name="LaButti K."/>
            <person name="Lindquist E.A."/>
            <person name="Lipzen A."/>
            <person name="Lundell T."/>
            <person name="Morin E."/>
            <person name="Murat C."/>
            <person name="Sun H."/>
            <person name="Tunlid A."/>
            <person name="Henrissat B."/>
            <person name="Grigoriev I.V."/>
            <person name="Hibbett D.S."/>
            <person name="Martin F."/>
            <person name="Nordberg H.P."/>
            <person name="Cantor M.N."/>
            <person name="Hua S.X."/>
        </authorList>
    </citation>
    <scope>NUCLEOTIDE SEQUENCE [LARGE SCALE GENOMIC DNA]</scope>
    <source>
        <strain evidence="4 5">Zn</strain>
    </source>
</reference>
<feature type="domain" description="CBM1" evidence="3">
    <location>
        <begin position="297"/>
        <end position="333"/>
    </location>
</feature>
<dbReference type="InterPro" id="IPR000254">
    <property type="entry name" value="CBD"/>
</dbReference>
<keyword evidence="1" id="KW-0732">Signal</keyword>
<accession>A0A0C3DWL0</accession>
<dbReference type="GO" id="GO:0030248">
    <property type="term" value="F:cellulose binding"/>
    <property type="evidence" value="ECO:0007669"/>
    <property type="project" value="InterPro"/>
</dbReference>
<evidence type="ECO:0000259" key="3">
    <source>
        <dbReference type="PROSITE" id="PS51164"/>
    </source>
</evidence>
<dbReference type="PROSITE" id="PS51164">
    <property type="entry name" value="CBM1_2"/>
    <property type="match status" value="1"/>
</dbReference>
<protein>
    <submittedName>
        <fullName evidence="4">Carbohydrate-binding module family 1 protein</fullName>
    </submittedName>
</protein>
<dbReference type="GO" id="GO:0005975">
    <property type="term" value="P:carbohydrate metabolic process"/>
    <property type="evidence" value="ECO:0007669"/>
    <property type="project" value="InterPro"/>
</dbReference>
<dbReference type="HOGENOM" id="CLU_038296_0_0_1"/>
<dbReference type="Pfam" id="PF00734">
    <property type="entry name" value="CBM_1"/>
    <property type="match status" value="1"/>
</dbReference>
<dbReference type="Gene3D" id="2.60.120.1160">
    <property type="match status" value="1"/>
</dbReference>
<reference evidence="5" key="2">
    <citation type="submission" date="2015-01" db="EMBL/GenBank/DDBJ databases">
        <title>Evolutionary Origins and Diversification of the Mycorrhizal Mutualists.</title>
        <authorList>
            <consortium name="DOE Joint Genome Institute"/>
            <consortium name="Mycorrhizal Genomics Consortium"/>
            <person name="Kohler A."/>
            <person name="Kuo A."/>
            <person name="Nagy L.G."/>
            <person name="Floudas D."/>
            <person name="Copeland A."/>
            <person name="Barry K.W."/>
            <person name="Cichocki N."/>
            <person name="Veneault-Fourrey C."/>
            <person name="LaButti K."/>
            <person name="Lindquist E.A."/>
            <person name="Lipzen A."/>
            <person name="Lundell T."/>
            <person name="Morin E."/>
            <person name="Murat C."/>
            <person name="Riley R."/>
            <person name="Ohm R."/>
            <person name="Sun H."/>
            <person name="Tunlid A."/>
            <person name="Henrissat B."/>
            <person name="Grigoriev I.V."/>
            <person name="Hibbett D.S."/>
            <person name="Martin F."/>
        </authorList>
    </citation>
    <scope>NUCLEOTIDE SEQUENCE [LARGE SCALE GENOMIC DNA]</scope>
    <source>
        <strain evidence="5">Zn</strain>
    </source>
</reference>
<dbReference type="SUPFAM" id="SSF57180">
    <property type="entry name" value="Cellulose-binding domain"/>
    <property type="match status" value="1"/>
</dbReference>
<evidence type="ECO:0000256" key="1">
    <source>
        <dbReference type="ARBA" id="ARBA00022729"/>
    </source>
</evidence>
<dbReference type="InParanoid" id="A0A0C3DWL0"/>
<dbReference type="OrthoDB" id="120072at2759"/>
<dbReference type="PANTHER" id="PTHR34612:SF6">
    <property type="entry name" value="GLYCOSIDE HYDROLASE 131 CATALYTIC N-TERMINAL DOMAIN-CONTAINING PROTEIN"/>
    <property type="match status" value="1"/>
</dbReference>